<feature type="compositionally biased region" description="Polar residues" evidence="1">
    <location>
        <begin position="1"/>
        <end position="11"/>
    </location>
</feature>
<feature type="region of interest" description="Disordered" evidence="1">
    <location>
        <begin position="1"/>
        <end position="52"/>
    </location>
</feature>
<feature type="compositionally biased region" description="Basic and acidic residues" evidence="1">
    <location>
        <begin position="37"/>
        <end position="46"/>
    </location>
</feature>
<evidence type="ECO:0000256" key="1">
    <source>
        <dbReference type="SAM" id="MobiDB-lite"/>
    </source>
</evidence>
<dbReference type="EMBL" id="JACHIP010000019">
    <property type="protein sequence ID" value="MBB5060780.1"/>
    <property type="molecule type" value="Genomic_DNA"/>
</dbReference>
<keyword evidence="3" id="KW-1185">Reference proteome</keyword>
<evidence type="ECO:0000313" key="2">
    <source>
        <dbReference type="EMBL" id="MBB5060780.1"/>
    </source>
</evidence>
<sequence>MSLTGKKQTPSAFRGLRDVMAPPPQENTARRGPGRPAKADSKRSNPDYRPWSGLLRSEFVDEADIRLRQTKTTDGRDMSDLITELLGEWLEKQKS</sequence>
<comment type="caution">
    <text evidence="2">The sequence shown here is derived from an EMBL/GenBank/DDBJ whole genome shotgun (WGS) entry which is preliminary data.</text>
</comment>
<protein>
    <submittedName>
        <fullName evidence="2">Uncharacterized protein</fullName>
    </submittedName>
</protein>
<dbReference type="AlphaFoldDB" id="A0A7W7ZIX8"/>
<evidence type="ECO:0000313" key="3">
    <source>
        <dbReference type="Proteomes" id="UP000540989"/>
    </source>
</evidence>
<name>A0A7W7ZIX8_9BACT</name>
<gene>
    <name evidence="2" type="ORF">HDF16_005516</name>
</gene>
<accession>A0A7W7ZIX8</accession>
<proteinExistence type="predicted"/>
<organism evidence="2 3">
    <name type="scientific">Granulicella aggregans</name>
    <dbReference type="NCBI Taxonomy" id="474949"/>
    <lineage>
        <taxon>Bacteria</taxon>
        <taxon>Pseudomonadati</taxon>
        <taxon>Acidobacteriota</taxon>
        <taxon>Terriglobia</taxon>
        <taxon>Terriglobales</taxon>
        <taxon>Acidobacteriaceae</taxon>
        <taxon>Granulicella</taxon>
    </lineage>
</organism>
<dbReference type="Proteomes" id="UP000540989">
    <property type="component" value="Unassembled WGS sequence"/>
</dbReference>
<reference evidence="2 3" key="1">
    <citation type="submission" date="2020-08" db="EMBL/GenBank/DDBJ databases">
        <title>Genomic Encyclopedia of Type Strains, Phase IV (KMG-V): Genome sequencing to study the core and pangenomes of soil and plant-associated prokaryotes.</title>
        <authorList>
            <person name="Whitman W."/>
        </authorList>
    </citation>
    <scope>NUCLEOTIDE SEQUENCE [LARGE SCALE GENOMIC DNA]</scope>
    <source>
        <strain evidence="2 3">M8UP14</strain>
    </source>
</reference>